<evidence type="ECO:0000313" key="3">
    <source>
        <dbReference type="Proteomes" id="UP001175271"/>
    </source>
</evidence>
<evidence type="ECO:0000313" key="2">
    <source>
        <dbReference type="EMBL" id="KAK0398052.1"/>
    </source>
</evidence>
<gene>
    <name evidence="2" type="ORF">QR680_002404</name>
</gene>
<keyword evidence="3" id="KW-1185">Reference proteome</keyword>
<proteinExistence type="predicted"/>
<comment type="caution">
    <text evidence="2">The sequence shown here is derived from an EMBL/GenBank/DDBJ whole genome shotgun (WGS) entry which is preliminary data.</text>
</comment>
<reference evidence="2" key="1">
    <citation type="submission" date="2023-06" db="EMBL/GenBank/DDBJ databases">
        <title>Genomic analysis of the entomopathogenic nematode Steinernema hermaphroditum.</title>
        <authorList>
            <person name="Schwarz E.M."/>
            <person name="Heppert J.K."/>
            <person name="Baniya A."/>
            <person name="Schwartz H.T."/>
            <person name="Tan C.-H."/>
            <person name="Antoshechkin I."/>
            <person name="Sternberg P.W."/>
            <person name="Goodrich-Blair H."/>
            <person name="Dillman A.R."/>
        </authorList>
    </citation>
    <scope>NUCLEOTIDE SEQUENCE</scope>
    <source>
        <strain evidence="2">PS9179</strain>
        <tissue evidence="2">Whole animal</tissue>
    </source>
</reference>
<protein>
    <submittedName>
        <fullName evidence="2">Uncharacterized protein</fullName>
    </submittedName>
</protein>
<feature type="coiled-coil region" evidence="1">
    <location>
        <begin position="1"/>
        <end position="49"/>
    </location>
</feature>
<dbReference type="EMBL" id="JAUCMV010000005">
    <property type="protein sequence ID" value="KAK0398052.1"/>
    <property type="molecule type" value="Genomic_DNA"/>
</dbReference>
<dbReference type="AlphaFoldDB" id="A0AA39H5A7"/>
<dbReference type="Proteomes" id="UP001175271">
    <property type="component" value="Unassembled WGS sequence"/>
</dbReference>
<accession>A0AA39H5A7</accession>
<sequence length="110" mass="13212">MQFFREFIDRAAREVEELEQQVTHLTAELRRQQQELKEARRDLFKAHLRTLYHSTGMTYSKSQLTKLIHELSDRCGRVLHENEIEDFIEFARRDDVGILQGITEMLNMKF</sequence>
<organism evidence="2 3">
    <name type="scientific">Steinernema hermaphroditum</name>
    <dbReference type="NCBI Taxonomy" id="289476"/>
    <lineage>
        <taxon>Eukaryota</taxon>
        <taxon>Metazoa</taxon>
        <taxon>Ecdysozoa</taxon>
        <taxon>Nematoda</taxon>
        <taxon>Chromadorea</taxon>
        <taxon>Rhabditida</taxon>
        <taxon>Tylenchina</taxon>
        <taxon>Panagrolaimomorpha</taxon>
        <taxon>Strongyloidoidea</taxon>
        <taxon>Steinernematidae</taxon>
        <taxon>Steinernema</taxon>
    </lineage>
</organism>
<name>A0AA39H5A7_9BILA</name>
<evidence type="ECO:0000256" key="1">
    <source>
        <dbReference type="SAM" id="Coils"/>
    </source>
</evidence>
<keyword evidence="1" id="KW-0175">Coiled coil</keyword>